<dbReference type="InterPro" id="IPR003748">
    <property type="entry name" value="DUF169"/>
</dbReference>
<organism evidence="1 2">
    <name type="scientific">Methanolobus vulcani</name>
    <dbReference type="NCBI Taxonomy" id="38026"/>
    <lineage>
        <taxon>Archaea</taxon>
        <taxon>Methanobacteriati</taxon>
        <taxon>Methanobacteriota</taxon>
        <taxon>Stenosarchaea group</taxon>
        <taxon>Methanomicrobia</taxon>
        <taxon>Methanosarcinales</taxon>
        <taxon>Methanosarcinaceae</taxon>
        <taxon>Methanolobus</taxon>
    </lineage>
</organism>
<dbReference type="AlphaFoldDB" id="A0A7Z7AX36"/>
<proteinExistence type="predicted"/>
<gene>
    <name evidence="1" type="ORF">SAMN04488589_1310</name>
</gene>
<evidence type="ECO:0000313" key="2">
    <source>
        <dbReference type="Proteomes" id="UP000199259"/>
    </source>
</evidence>
<dbReference type="Proteomes" id="UP000199259">
    <property type="component" value="Unassembled WGS sequence"/>
</dbReference>
<accession>A0A7Z7AX36</accession>
<reference evidence="1 2" key="1">
    <citation type="submission" date="2016-10" db="EMBL/GenBank/DDBJ databases">
        <authorList>
            <person name="Varghese N."/>
            <person name="Submissions S."/>
        </authorList>
    </citation>
    <scope>NUCLEOTIDE SEQUENCE [LARGE SCALE GENOMIC DNA]</scope>
    <source>
        <strain evidence="1 2">PL 12/M</strain>
    </source>
</reference>
<keyword evidence="2" id="KW-1185">Reference proteome</keyword>
<sequence>MKLCRDSNNPDYPNHQDCQNYPNIEALMDEGEPVCISLCNDKGKTSDLLYCELVHKARNGESFLIEDQRCRPGKFILGISEDSPADYYLKSNRYKDEKTAKKAVDSLPRIEQEYRSLKIEPLGKNAGKFDVLLLYLKPESAMKIIQAYAFHFGERITSRSIGATSICGDCTARVLKEGIGISYGCKGSRKHSGYANEEVPIGIAYSMLQEIEEGLKNIPATFD</sequence>
<dbReference type="PANTHER" id="PTHR37954:SF3">
    <property type="entry name" value="DUF169 DOMAIN-CONTAINING PROTEIN"/>
    <property type="match status" value="1"/>
</dbReference>
<dbReference type="Pfam" id="PF02596">
    <property type="entry name" value="DUF169"/>
    <property type="match status" value="1"/>
</dbReference>
<protein>
    <submittedName>
        <fullName evidence="1">Uncharacterized conserved protein, DUF169 family</fullName>
    </submittedName>
</protein>
<dbReference type="RefSeq" id="WP_238380746.1">
    <property type="nucleotide sequence ID" value="NZ_FNCA01000003.1"/>
</dbReference>
<dbReference type="EMBL" id="FNCA01000003">
    <property type="protein sequence ID" value="SDF74469.1"/>
    <property type="molecule type" value="Genomic_DNA"/>
</dbReference>
<comment type="caution">
    <text evidence="1">The sequence shown here is derived from an EMBL/GenBank/DDBJ whole genome shotgun (WGS) entry which is preliminary data.</text>
</comment>
<dbReference type="PANTHER" id="PTHR37954">
    <property type="entry name" value="BLL4979 PROTEIN"/>
    <property type="match status" value="1"/>
</dbReference>
<name>A0A7Z7AX36_9EURY</name>
<evidence type="ECO:0000313" key="1">
    <source>
        <dbReference type="EMBL" id="SDF74469.1"/>
    </source>
</evidence>